<dbReference type="AlphaFoldDB" id="A0AAV8RCF0"/>
<organism evidence="1 2">
    <name type="scientific">Ensete ventricosum</name>
    <name type="common">Abyssinian banana</name>
    <name type="synonym">Musa ensete</name>
    <dbReference type="NCBI Taxonomy" id="4639"/>
    <lineage>
        <taxon>Eukaryota</taxon>
        <taxon>Viridiplantae</taxon>
        <taxon>Streptophyta</taxon>
        <taxon>Embryophyta</taxon>
        <taxon>Tracheophyta</taxon>
        <taxon>Spermatophyta</taxon>
        <taxon>Magnoliopsida</taxon>
        <taxon>Liliopsida</taxon>
        <taxon>Zingiberales</taxon>
        <taxon>Musaceae</taxon>
        <taxon>Ensete</taxon>
    </lineage>
</organism>
<protein>
    <submittedName>
        <fullName evidence="1">Uncharacterized protein</fullName>
    </submittedName>
</protein>
<name>A0AAV8RCF0_ENSVE</name>
<evidence type="ECO:0000313" key="2">
    <source>
        <dbReference type="Proteomes" id="UP001222027"/>
    </source>
</evidence>
<dbReference type="EMBL" id="JAQQAF010000002">
    <property type="protein sequence ID" value="KAJ8504370.1"/>
    <property type="molecule type" value="Genomic_DNA"/>
</dbReference>
<accession>A0AAV8RCF0</accession>
<evidence type="ECO:0000313" key="1">
    <source>
        <dbReference type="EMBL" id="KAJ8504370.1"/>
    </source>
</evidence>
<gene>
    <name evidence="1" type="ORF">OPV22_005256</name>
</gene>
<sequence length="43" mass="4536">MSCNLSHRYLSCGFVVFSATILSAEGLSSASLDKLPTNTSKQA</sequence>
<dbReference type="Proteomes" id="UP001222027">
    <property type="component" value="Unassembled WGS sequence"/>
</dbReference>
<keyword evidence="2" id="KW-1185">Reference proteome</keyword>
<reference evidence="1 2" key="1">
    <citation type="submission" date="2022-12" db="EMBL/GenBank/DDBJ databases">
        <title>Chromosome-scale assembly of the Ensete ventricosum genome.</title>
        <authorList>
            <person name="Dussert Y."/>
            <person name="Stocks J."/>
            <person name="Wendawek A."/>
            <person name="Woldeyes F."/>
            <person name="Nichols R.A."/>
            <person name="Borrell J.S."/>
        </authorList>
    </citation>
    <scope>NUCLEOTIDE SEQUENCE [LARGE SCALE GENOMIC DNA]</scope>
    <source>
        <strain evidence="2">cv. Maze</strain>
        <tissue evidence="1">Seeds</tissue>
    </source>
</reference>
<comment type="caution">
    <text evidence="1">The sequence shown here is derived from an EMBL/GenBank/DDBJ whole genome shotgun (WGS) entry which is preliminary data.</text>
</comment>
<proteinExistence type="predicted"/>